<name>A0A2G9S711_AQUCT</name>
<organism evidence="3 4">
    <name type="scientific">Aquarana catesbeiana</name>
    <name type="common">American bullfrog</name>
    <name type="synonym">Rana catesbeiana</name>
    <dbReference type="NCBI Taxonomy" id="8400"/>
    <lineage>
        <taxon>Eukaryota</taxon>
        <taxon>Metazoa</taxon>
        <taxon>Chordata</taxon>
        <taxon>Craniata</taxon>
        <taxon>Vertebrata</taxon>
        <taxon>Euteleostomi</taxon>
        <taxon>Amphibia</taxon>
        <taxon>Batrachia</taxon>
        <taxon>Anura</taxon>
        <taxon>Neobatrachia</taxon>
        <taxon>Ranoidea</taxon>
        <taxon>Ranidae</taxon>
        <taxon>Aquarana</taxon>
    </lineage>
</organism>
<dbReference type="SUPFAM" id="SSF52540">
    <property type="entry name" value="P-loop containing nucleoside triphosphate hydrolases"/>
    <property type="match status" value="1"/>
</dbReference>
<dbReference type="AlphaFoldDB" id="A0A2G9S711"/>
<evidence type="ECO:0000256" key="1">
    <source>
        <dbReference type="SAM" id="MobiDB-lite"/>
    </source>
</evidence>
<dbReference type="GO" id="GO:0005245">
    <property type="term" value="F:voltage-gated calcium channel activity"/>
    <property type="evidence" value="ECO:0007669"/>
    <property type="project" value="InterPro"/>
</dbReference>
<feature type="region of interest" description="Disordered" evidence="1">
    <location>
        <begin position="83"/>
        <end position="113"/>
    </location>
</feature>
<gene>
    <name evidence="3" type="ORF">AB205_0062720</name>
</gene>
<dbReference type="PRINTS" id="PR01626">
    <property type="entry name" value="LCACHANNELB"/>
</dbReference>
<dbReference type="InterPro" id="IPR027417">
    <property type="entry name" value="P-loop_NTPase"/>
</dbReference>
<dbReference type="Gene3D" id="3.40.50.300">
    <property type="entry name" value="P-loop containing nucleotide triphosphate hydrolases"/>
    <property type="match status" value="1"/>
</dbReference>
<evidence type="ECO:0000313" key="3">
    <source>
        <dbReference type="EMBL" id="PIO35910.1"/>
    </source>
</evidence>
<proteinExistence type="predicted"/>
<reference evidence="4" key="1">
    <citation type="journal article" date="2017" name="Nat. Commun.">
        <title>The North American bullfrog draft genome provides insight into hormonal regulation of long noncoding RNA.</title>
        <authorList>
            <person name="Hammond S.A."/>
            <person name="Warren R.L."/>
            <person name="Vandervalk B.P."/>
            <person name="Kucuk E."/>
            <person name="Khan H."/>
            <person name="Gibb E.A."/>
            <person name="Pandoh P."/>
            <person name="Kirk H."/>
            <person name="Zhao Y."/>
            <person name="Jones M."/>
            <person name="Mungall A.J."/>
            <person name="Coope R."/>
            <person name="Pleasance S."/>
            <person name="Moore R.A."/>
            <person name="Holt R.A."/>
            <person name="Round J.M."/>
            <person name="Ohora S."/>
            <person name="Walle B.V."/>
            <person name="Veldhoen N."/>
            <person name="Helbing C.C."/>
            <person name="Birol I."/>
        </authorList>
    </citation>
    <scope>NUCLEOTIDE SEQUENCE [LARGE SCALE GENOMIC DNA]</scope>
</reference>
<feature type="domain" description="Guanylate kinase/L-type calcium channel beta subunit" evidence="2">
    <location>
        <begin position="19"/>
        <end position="77"/>
    </location>
</feature>
<protein>
    <recommendedName>
        <fullName evidence="2">Guanylate kinase/L-type calcium channel beta subunit domain-containing protein</fullName>
    </recommendedName>
</protein>
<dbReference type="Proteomes" id="UP000228934">
    <property type="component" value="Unassembled WGS sequence"/>
</dbReference>
<accession>A0A2G9S711</accession>
<dbReference type="OrthoDB" id="5962384at2759"/>
<keyword evidence="4" id="KW-1185">Reference proteome</keyword>
<dbReference type="Pfam" id="PF00625">
    <property type="entry name" value="Guanylate_kin"/>
    <property type="match status" value="1"/>
</dbReference>
<dbReference type="GO" id="GO:0005891">
    <property type="term" value="C:voltage-gated calcium channel complex"/>
    <property type="evidence" value="ECO:0007669"/>
    <property type="project" value="InterPro"/>
</dbReference>
<feature type="non-terminal residue" evidence="3">
    <location>
        <position position="113"/>
    </location>
</feature>
<dbReference type="PANTHER" id="PTHR11824">
    <property type="entry name" value="VOLTAGE-DEPENDENT CALCIUM CHANNEL BETA SUBUNIT"/>
    <property type="match status" value="1"/>
</dbReference>
<sequence>MPIYVFSILTLCAFNYRFQVLQRLIKSRGKSQAKHLNVQMVAADKLAQCPPEMFDVILDENQLEDACEHLADYLEAYWKATHPPSSTPPNALLSRTLTTATLPATPPSASNAQ</sequence>
<evidence type="ECO:0000259" key="2">
    <source>
        <dbReference type="Pfam" id="PF00625"/>
    </source>
</evidence>
<feature type="compositionally biased region" description="Low complexity" evidence="1">
    <location>
        <begin position="91"/>
        <end position="113"/>
    </location>
</feature>
<dbReference type="EMBL" id="KV927009">
    <property type="protein sequence ID" value="PIO35910.1"/>
    <property type="molecule type" value="Genomic_DNA"/>
</dbReference>
<dbReference type="InterPro" id="IPR008145">
    <property type="entry name" value="GK/Ca_channel_bsu"/>
</dbReference>
<evidence type="ECO:0000313" key="4">
    <source>
        <dbReference type="Proteomes" id="UP000228934"/>
    </source>
</evidence>
<dbReference type="InterPro" id="IPR000584">
    <property type="entry name" value="VDCC_L_bsu"/>
</dbReference>